<keyword evidence="8" id="KW-1185">Reference proteome</keyword>
<comment type="similarity">
    <text evidence="2">Belongs to the EXO5 family.</text>
</comment>
<dbReference type="Proteomes" id="UP000076632">
    <property type="component" value="Unassembled WGS sequence"/>
</dbReference>
<evidence type="ECO:0008006" key="9">
    <source>
        <dbReference type="Google" id="ProtNLM"/>
    </source>
</evidence>
<dbReference type="EMBL" id="KV407455">
    <property type="protein sequence ID" value="KZF25208.1"/>
    <property type="molecule type" value="Genomic_DNA"/>
</dbReference>
<evidence type="ECO:0000313" key="8">
    <source>
        <dbReference type="Proteomes" id="UP000076632"/>
    </source>
</evidence>
<dbReference type="OMA" id="FRDECEW"/>
<evidence type="ECO:0000256" key="5">
    <source>
        <dbReference type="ARBA" id="ARBA00022722"/>
    </source>
</evidence>
<dbReference type="InterPro" id="IPR019190">
    <property type="entry name" value="EXOV"/>
</dbReference>
<comment type="subunit">
    <text evidence="3">Monomer.</text>
</comment>
<keyword evidence="6" id="KW-0378">Hydrolase</keyword>
<protein>
    <recommendedName>
        <fullName evidence="9">Exonuclease V</fullName>
    </recommendedName>
</protein>
<keyword evidence="4" id="KW-0408">Iron</keyword>
<dbReference type="PANTHER" id="PTHR14464:SF4">
    <property type="entry name" value="EXONUCLEASE V"/>
    <property type="match status" value="1"/>
</dbReference>
<evidence type="ECO:0000256" key="3">
    <source>
        <dbReference type="ARBA" id="ARBA00011245"/>
    </source>
</evidence>
<dbReference type="AlphaFoldDB" id="A0A165IPT5"/>
<dbReference type="GO" id="GO:0045145">
    <property type="term" value="F:single-stranded DNA 5'-3' DNA exonuclease activity"/>
    <property type="evidence" value="ECO:0007669"/>
    <property type="project" value="InterPro"/>
</dbReference>
<organism evidence="7 8">
    <name type="scientific">Xylona heveae (strain CBS 132557 / TC161)</name>
    <dbReference type="NCBI Taxonomy" id="1328760"/>
    <lineage>
        <taxon>Eukaryota</taxon>
        <taxon>Fungi</taxon>
        <taxon>Dikarya</taxon>
        <taxon>Ascomycota</taxon>
        <taxon>Pezizomycotina</taxon>
        <taxon>Xylonomycetes</taxon>
        <taxon>Xylonales</taxon>
        <taxon>Xylonaceae</taxon>
        <taxon>Xylona</taxon>
    </lineage>
</organism>
<dbReference type="GO" id="GO:0051539">
    <property type="term" value="F:4 iron, 4 sulfur cluster binding"/>
    <property type="evidence" value="ECO:0007669"/>
    <property type="project" value="UniProtKB-KW"/>
</dbReference>
<keyword evidence="4" id="KW-0479">Metal-binding</keyword>
<keyword evidence="6" id="KW-0269">Exonuclease</keyword>
<evidence type="ECO:0000256" key="4">
    <source>
        <dbReference type="ARBA" id="ARBA00022485"/>
    </source>
</evidence>
<comment type="cofactor">
    <cofactor evidence="1">
        <name>[4Fe-4S] cluster</name>
        <dbReference type="ChEBI" id="CHEBI:49883"/>
    </cofactor>
</comment>
<evidence type="ECO:0000256" key="1">
    <source>
        <dbReference type="ARBA" id="ARBA00001966"/>
    </source>
</evidence>
<dbReference type="GeneID" id="28899886"/>
<name>A0A165IPT5_XYLHT</name>
<dbReference type="GO" id="GO:0036297">
    <property type="term" value="P:interstrand cross-link repair"/>
    <property type="evidence" value="ECO:0007669"/>
    <property type="project" value="TreeGrafter"/>
</dbReference>
<dbReference type="PANTHER" id="PTHR14464">
    <property type="entry name" value="EXONUCLEASE V"/>
    <property type="match status" value="1"/>
</dbReference>
<dbReference type="OrthoDB" id="354769at2759"/>
<reference evidence="7 8" key="1">
    <citation type="journal article" date="2016" name="Fungal Biol.">
        <title>The genome of Xylona heveae provides a window into fungal endophytism.</title>
        <authorList>
            <person name="Gazis R."/>
            <person name="Kuo A."/>
            <person name="Riley R."/>
            <person name="LaButti K."/>
            <person name="Lipzen A."/>
            <person name="Lin J."/>
            <person name="Amirebrahimi M."/>
            <person name="Hesse C.N."/>
            <person name="Spatafora J.W."/>
            <person name="Henrissat B."/>
            <person name="Hainaut M."/>
            <person name="Grigoriev I.V."/>
            <person name="Hibbett D.S."/>
        </authorList>
    </citation>
    <scope>NUCLEOTIDE SEQUENCE [LARGE SCALE GENOMIC DNA]</scope>
    <source>
        <strain evidence="7 8">TC161</strain>
    </source>
</reference>
<dbReference type="RefSeq" id="XP_018190763.1">
    <property type="nucleotide sequence ID" value="XM_018334749.1"/>
</dbReference>
<dbReference type="Pfam" id="PF09810">
    <property type="entry name" value="Exo5"/>
    <property type="match status" value="1"/>
</dbReference>
<gene>
    <name evidence="7" type="ORF">L228DRAFT_265683</name>
</gene>
<evidence type="ECO:0000256" key="6">
    <source>
        <dbReference type="ARBA" id="ARBA00022839"/>
    </source>
</evidence>
<keyword evidence="4" id="KW-0411">Iron-sulfur</keyword>
<proteinExistence type="inferred from homology"/>
<dbReference type="InParanoid" id="A0A165IPT5"/>
<keyword evidence="5" id="KW-0540">Nuclease</keyword>
<sequence length="462" mass="53383">MFSKLTHGIVRRLIQLDRFNPMIQFKARNGGRGFVYQPRMMRARVPRMRLVTGETIDHLEPSSIHDNASDIAGQGKRSPLELFRTAPRKPLSVTDLVCPSWCELQYWYILSKYGKKRRTSAMKQGSDIHKSLEEEVYKPVMIEVRNPEDAMGLRILNNIQGLRMLRKTGMTREFELWGTIDGLVVNGIIDQLSLFHPNEHPADTIQWASLDLERAPSRRRNQFHIQFSEEPDHTLASGTAARKRPFQIFVTDVKTRASNSLPKGVSFRPTMMQLMLYRRLLTELATDRVDPRLIFARYQLDSSKTFSESFTEQIKNSYCSSGEKSIRPEAQASDVRIQDMAGVAIENNSLERLWAAMIHEFRKALPEGAENVAETLRVEYRSQLSCNILGIKAFNYEEKVLRDYLADILKWWKGEREARGVVIEEAYKCRMCEFAEDCTWRKAKVAEARRTHQLRVLGKPVI</sequence>
<evidence type="ECO:0000313" key="7">
    <source>
        <dbReference type="EMBL" id="KZF25208.1"/>
    </source>
</evidence>
<evidence type="ECO:0000256" key="2">
    <source>
        <dbReference type="ARBA" id="ARBA00009797"/>
    </source>
</evidence>
<accession>A0A165IPT5</accession>
<dbReference type="GO" id="GO:0005739">
    <property type="term" value="C:mitochondrion"/>
    <property type="evidence" value="ECO:0007669"/>
    <property type="project" value="TreeGrafter"/>
</dbReference>
<keyword evidence="4" id="KW-0004">4Fe-4S</keyword>
<dbReference type="GO" id="GO:0005634">
    <property type="term" value="C:nucleus"/>
    <property type="evidence" value="ECO:0007669"/>
    <property type="project" value="TreeGrafter"/>
</dbReference>